<dbReference type="KEGG" id="tpla:ElP_49440"/>
<protein>
    <recommendedName>
        <fullName evidence="4">Probable 2-phosphosulfolactate phosphatase</fullName>
        <ecNumber evidence="3">3.1.3.71</ecNumber>
    </recommendedName>
</protein>
<dbReference type="OrthoDB" id="4913at2"/>
<accession>A0A518H882</accession>
<evidence type="ECO:0000256" key="4">
    <source>
        <dbReference type="ARBA" id="ARBA00021948"/>
    </source>
</evidence>
<dbReference type="RefSeq" id="WP_145274188.1">
    <property type="nucleotide sequence ID" value="NZ_CP036426.1"/>
</dbReference>
<evidence type="ECO:0000256" key="5">
    <source>
        <dbReference type="ARBA" id="ARBA00022801"/>
    </source>
</evidence>
<evidence type="ECO:0000256" key="3">
    <source>
        <dbReference type="ARBA" id="ARBA00012953"/>
    </source>
</evidence>
<keyword evidence="6" id="KW-0460">Magnesium</keyword>
<dbReference type="Pfam" id="PF04029">
    <property type="entry name" value="2-ph_phosp"/>
    <property type="match status" value="1"/>
</dbReference>
<evidence type="ECO:0000256" key="2">
    <source>
        <dbReference type="ARBA" id="ARBA00009997"/>
    </source>
</evidence>
<comment type="cofactor">
    <cofactor evidence="1">
        <name>Mg(2+)</name>
        <dbReference type="ChEBI" id="CHEBI:18420"/>
    </cofactor>
</comment>
<dbReference type="GO" id="GO:0050532">
    <property type="term" value="F:2-phosphosulfolactate phosphatase activity"/>
    <property type="evidence" value="ECO:0007669"/>
    <property type="project" value="UniProtKB-EC"/>
</dbReference>
<dbReference type="GO" id="GO:0050545">
    <property type="term" value="F:sulfopyruvate decarboxylase activity"/>
    <property type="evidence" value="ECO:0007669"/>
    <property type="project" value="TreeGrafter"/>
</dbReference>
<evidence type="ECO:0000313" key="8">
    <source>
        <dbReference type="EMBL" id="QDV37011.1"/>
    </source>
</evidence>
<dbReference type="PANTHER" id="PTHR37311">
    <property type="entry name" value="2-PHOSPHOSULFOLACTATE PHOSPHATASE-RELATED"/>
    <property type="match status" value="1"/>
</dbReference>
<keyword evidence="5 8" id="KW-0378">Hydrolase</keyword>
<dbReference type="Gene3D" id="3.90.1560.10">
    <property type="entry name" value="ComB-like"/>
    <property type="match status" value="1"/>
</dbReference>
<dbReference type="PANTHER" id="PTHR37311:SF1">
    <property type="entry name" value="2-PHOSPHOSULFOLACTATE PHOSPHATASE-RELATED"/>
    <property type="match status" value="1"/>
</dbReference>
<dbReference type="InterPro" id="IPR036702">
    <property type="entry name" value="ComB-like_sf"/>
</dbReference>
<proteinExistence type="inferred from homology"/>
<dbReference type="InterPro" id="IPR005238">
    <property type="entry name" value="ComB-like"/>
</dbReference>
<dbReference type="Proteomes" id="UP000317835">
    <property type="component" value="Chromosome"/>
</dbReference>
<gene>
    <name evidence="8" type="primary">comB</name>
    <name evidence="8" type="ORF">ElP_49440</name>
</gene>
<dbReference type="EMBL" id="CP036426">
    <property type="protein sequence ID" value="QDV37011.1"/>
    <property type="molecule type" value="Genomic_DNA"/>
</dbReference>
<comment type="similarity">
    <text evidence="2">Belongs to the ComB family.</text>
</comment>
<sequence length="256" mass="25871">MDSRPSIFVHLLPSLIPEGALGGGVAVVLDVLRATTVMVHALASGCEAIVPCLEIEEAEEVAASFPPGTAILAGERGGLPIPGFDLGNSPGDFHPEVCRGKTLVMTTTNGTRAILSSRAADRVLIGAFPNLGAIVGEVGVSRQDIHVVCAGTDGLVSFEDTMLAGCLVLELERGSGLSAGNDAALIARRCWEASGPGPGLASTLATGRGGRRVSGLGLGADIEAAGRVSRSDLVPELRPGPLRIVAAGATRGGRIG</sequence>
<evidence type="ECO:0000256" key="1">
    <source>
        <dbReference type="ARBA" id="ARBA00001946"/>
    </source>
</evidence>
<evidence type="ECO:0000256" key="6">
    <source>
        <dbReference type="ARBA" id="ARBA00022842"/>
    </source>
</evidence>
<dbReference type="EC" id="3.1.3.71" evidence="3"/>
<organism evidence="8 9">
    <name type="scientific">Tautonia plasticadhaerens</name>
    <dbReference type="NCBI Taxonomy" id="2527974"/>
    <lineage>
        <taxon>Bacteria</taxon>
        <taxon>Pseudomonadati</taxon>
        <taxon>Planctomycetota</taxon>
        <taxon>Planctomycetia</taxon>
        <taxon>Isosphaerales</taxon>
        <taxon>Isosphaeraceae</taxon>
        <taxon>Tautonia</taxon>
    </lineage>
</organism>
<name>A0A518H882_9BACT</name>
<dbReference type="AlphaFoldDB" id="A0A518H882"/>
<dbReference type="GO" id="GO:0000287">
    <property type="term" value="F:magnesium ion binding"/>
    <property type="evidence" value="ECO:0007669"/>
    <property type="project" value="InterPro"/>
</dbReference>
<keyword evidence="9" id="KW-1185">Reference proteome</keyword>
<reference evidence="8 9" key="1">
    <citation type="submission" date="2019-02" db="EMBL/GenBank/DDBJ databases">
        <title>Deep-cultivation of Planctomycetes and their phenomic and genomic characterization uncovers novel biology.</title>
        <authorList>
            <person name="Wiegand S."/>
            <person name="Jogler M."/>
            <person name="Boedeker C."/>
            <person name="Pinto D."/>
            <person name="Vollmers J."/>
            <person name="Rivas-Marin E."/>
            <person name="Kohn T."/>
            <person name="Peeters S.H."/>
            <person name="Heuer A."/>
            <person name="Rast P."/>
            <person name="Oberbeckmann S."/>
            <person name="Bunk B."/>
            <person name="Jeske O."/>
            <person name="Meyerdierks A."/>
            <person name="Storesund J.E."/>
            <person name="Kallscheuer N."/>
            <person name="Luecker S."/>
            <person name="Lage O.M."/>
            <person name="Pohl T."/>
            <person name="Merkel B.J."/>
            <person name="Hornburger P."/>
            <person name="Mueller R.-W."/>
            <person name="Bruemmer F."/>
            <person name="Labrenz M."/>
            <person name="Spormann A.M."/>
            <person name="Op den Camp H."/>
            <person name="Overmann J."/>
            <person name="Amann R."/>
            <person name="Jetten M.S.M."/>
            <person name="Mascher T."/>
            <person name="Medema M.H."/>
            <person name="Devos D.P."/>
            <person name="Kaster A.-K."/>
            <person name="Ovreas L."/>
            <person name="Rohde M."/>
            <person name="Galperin M.Y."/>
            <person name="Jogler C."/>
        </authorList>
    </citation>
    <scope>NUCLEOTIDE SEQUENCE [LARGE SCALE GENOMIC DNA]</scope>
    <source>
        <strain evidence="8 9">ElP</strain>
    </source>
</reference>
<dbReference type="SUPFAM" id="SSF142823">
    <property type="entry name" value="ComB-like"/>
    <property type="match status" value="1"/>
</dbReference>
<evidence type="ECO:0000313" key="9">
    <source>
        <dbReference type="Proteomes" id="UP000317835"/>
    </source>
</evidence>
<evidence type="ECO:0000256" key="7">
    <source>
        <dbReference type="ARBA" id="ARBA00033711"/>
    </source>
</evidence>
<comment type="catalytic activity">
    <reaction evidence="7">
        <text>(2R)-O-phospho-3-sulfolactate + H2O = (2R)-3-sulfolactate + phosphate</text>
        <dbReference type="Rhea" id="RHEA:23416"/>
        <dbReference type="ChEBI" id="CHEBI:15377"/>
        <dbReference type="ChEBI" id="CHEBI:15597"/>
        <dbReference type="ChEBI" id="CHEBI:43474"/>
        <dbReference type="ChEBI" id="CHEBI:58738"/>
        <dbReference type="EC" id="3.1.3.71"/>
    </reaction>
</comment>